<evidence type="ECO:0000313" key="5">
    <source>
        <dbReference type="EMBL" id="QEE20282.1"/>
    </source>
</evidence>
<name>A0A5B9DMR6_9HYPH</name>
<evidence type="ECO:0000313" key="6">
    <source>
        <dbReference type="Proteomes" id="UP000321062"/>
    </source>
</evidence>
<dbReference type="OrthoDB" id="9802802at2"/>
<dbReference type="PANTHER" id="PTHR30055">
    <property type="entry name" value="HTH-TYPE TRANSCRIPTIONAL REGULATOR RUTR"/>
    <property type="match status" value="1"/>
</dbReference>
<dbReference type="Pfam" id="PF13977">
    <property type="entry name" value="TetR_C_6"/>
    <property type="match status" value="1"/>
</dbReference>
<keyword evidence="6" id="KW-1185">Reference proteome</keyword>
<gene>
    <name evidence="5" type="ORF">FNA67_08895</name>
</gene>
<protein>
    <submittedName>
        <fullName evidence="5">TetR/AcrR family transcriptional regulator</fullName>
    </submittedName>
</protein>
<dbReference type="PRINTS" id="PR00455">
    <property type="entry name" value="HTHTETR"/>
</dbReference>
<evidence type="ECO:0000256" key="4">
    <source>
        <dbReference type="ARBA" id="ARBA00023163"/>
    </source>
</evidence>
<keyword evidence="4" id="KW-0804">Transcription</keyword>
<dbReference type="PROSITE" id="PS50977">
    <property type="entry name" value="HTH_TETR_2"/>
    <property type="match status" value="1"/>
</dbReference>
<dbReference type="InterPro" id="IPR036271">
    <property type="entry name" value="Tet_transcr_reg_TetR-rel_C_sf"/>
</dbReference>
<dbReference type="Pfam" id="PF00440">
    <property type="entry name" value="TetR_N"/>
    <property type="match status" value="1"/>
</dbReference>
<dbReference type="InterPro" id="IPR001647">
    <property type="entry name" value="HTH_TetR"/>
</dbReference>
<proteinExistence type="predicted"/>
<dbReference type="EMBL" id="CP041690">
    <property type="protein sequence ID" value="QEE20282.1"/>
    <property type="molecule type" value="Genomic_DNA"/>
</dbReference>
<keyword evidence="1" id="KW-0678">Repressor</keyword>
<dbReference type="InterPro" id="IPR050109">
    <property type="entry name" value="HTH-type_TetR-like_transc_reg"/>
</dbReference>
<dbReference type="SUPFAM" id="SSF48498">
    <property type="entry name" value="Tetracyclin repressor-like, C-terminal domain"/>
    <property type="match status" value="1"/>
</dbReference>
<evidence type="ECO:0000256" key="1">
    <source>
        <dbReference type="ARBA" id="ARBA00022491"/>
    </source>
</evidence>
<dbReference type="InterPro" id="IPR009057">
    <property type="entry name" value="Homeodomain-like_sf"/>
</dbReference>
<dbReference type="InterPro" id="IPR039538">
    <property type="entry name" value="BetI_C"/>
</dbReference>
<organism evidence="5 6">
    <name type="scientific">Paradevosia tibetensis</name>
    <dbReference type="NCBI Taxonomy" id="1447062"/>
    <lineage>
        <taxon>Bacteria</taxon>
        <taxon>Pseudomonadati</taxon>
        <taxon>Pseudomonadota</taxon>
        <taxon>Alphaproteobacteria</taxon>
        <taxon>Hyphomicrobiales</taxon>
        <taxon>Devosiaceae</taxon>
        <taxon>Paradevosia</taxon>
    </lineage>
</organism>
<dbReference type="KEGG" id="yti:FNA67_08895"/>
<reference evidence="5 6" key="1">
    <citation type="journal article" date="2015" name="Int. J. Syst. Evol. Microbiol.">
        <title>Youhaiella tibetensis gen. nov., sp. nov., isolated from subsurface sediment.</title>
        <authorList>
            <person name="Wang Y.X."/>
            <person name="Huang F.Q."/>
            <person name="Nogi Y."/>
            <person name="Pang S.J."/>
            <person name="Wang P.K."/>
            <person name="Lv J."/>
        </authorList>
    </citation>
    <scope>NUCLEOTIDE SEQUENCE [LARGE SCALE GENOMIC DNA]</scope>
    <source>
        <strain evidence="6">fig4</strain>
    </source>
</reference>
<dbReference type="AlphaFoldDB" id="A0A5B9DMR6"/>
<evidence type="ECO:0000256" key="2">
    <source>
        <dbReference type="ARBA" id="ARBA00023015"/>
    </source>
</evidence>
<dbReference type="PANTHER" id="PTHR30055:SF234">
    <property type="entry name" value="HTH-TYPE TRANSCRIPTIONAL REGULATOR BETI"/>
    <property type="match status" value="1"/>
</dbReference>
<dbReference type="GO" id="GO:0000976">
    <property type="term" value="F:transcription cis-regulatory region binding"/>
    <property type="evidence" value="ECO:0007669"/>
    <property type="project" value="TreeGrafter"/>
</dbReference>
<evidence type="ECO:0000256" key="3">
    <source>
        <dbReference type="ARBA" id="ARBA00023125"/>
    </source>
</evidence>
<keyword evidence="3" id="KW-0238">DNA-binding</keyword>
<dbReference type="RefSeq" id="WP_147655791.1">
    <property type="nucleotide sequence ID" value="NZ_BMFM01000001.1"/>
</dbReference>
<dbReference type="Proteomes" id="UP000321062">
    <property type="component" value="Chromosome"/>
</dbReference>
<dbReference type="Gene3D" id="1.10.357.10">
    <property type="entry name" value="Tetracycline Repressor, domain 2"/>
    <property type="match status" value="1"/>
</dbReference>
<dbReference type="GO" id="GO:0003700">
    <property type="term" value="F:DNA-binding transcription factor activity"/>
    <property type="evidence" value="ECO:0007669"/>
    <property type="project" value="TreeGrafter"/>
</dbReference>
<accession>A0A5B9DMR6</accession>
<sequence>MPKIIDHDQRRRDIIEVAKRLILQGGFEAATMRSIAAEAGFANGALKHYFPGKESIIAATFQSVLSEMDPQGFLNEDDAPSGQDPVERLRERITMSVPFTEREINAGRVLLVLWEHAASNPELAETYRQFFSRWREVTIGLLRDASGGRDAVSEDEYDTLALELLSVTIGANVVNLMHPDGRFLNVYRTYLESFIERVTRRAP</sequence>
<dbReference type="SUPFAM" id="SSF46689">
    <property type="entry name" value="Homeodomain-like"/>
    <property type="match status" value="1"/>
</dbReference>
<keyword evidence="2" id="KW-0805">Transcription regulation</keyword>